<feature type="domain" description="CTLH" evidence="3">
    <location>
        <begin position="261"/>
        <end position="321"/>
    </location>
</feature>
<dbReference type="PANTHER" id="PTHR12864">
    <property type="entry name" value="RAN BINDING PROTEIN 9-RELATED"/>
    <property type="match status" value="1"/>
</dbReference>
<evidence type="ECO:0000259" key="4">
    <source>
        <dbReference type="SMART" id="SM00757"/>
    </source>
</evidence>
<dbReference type="InterPro" id="IPR013144">
    <property type="entry name" value="CRA_dom"/>
</dbReference>
<dbReference type="InterPro" id="IPR043136">
    <property type="entry name" value="B30.2/SPRY_sf"/>
</dbReference>
<evidence type="ECO:0000259" key="3">
    <source>
        <dbReference type="SMART" id="SM00668"/>
    </source>
</evidence>
<feature type="domain" description="CRA" evidence="4">
    <location>
        <begin position="317"/>
        <end position="438"/>
    </location>
</feature>
<dbReference type="SUPFAM" id="SSF49899">
    <property type="entry name" value="Concanavalin A-like lectins/glucanases"/>
    <property type="match status" value="1"/>
</dbReference>
<sequence>MLGQQASVQTPHAAAVAPDAFNTAQHGPGLEIGKDKLSIRYVGDGRHDNDVGSIQGNRPVPTQQLLYYFELTVADQGELGRIAIGFTEKSFKLTRQPGWEASSYGYHGDDGRKFYHSEKGEEYGPKWSAGDTVGACLHFERQEIFFTKNGTRLKTAFRNVRPQQLYPTIGLHSKNEHVVVNFGGSPFKFDLEGLLAEEREQQAAAVQRMSVAASDAHQIVRSYLLFHGYGATLAAFDAAAGAEGIAQPMCEGDDAEPMSATLATRQAVRGAIMAGQLVPAMELLRQQCPGLLGGSAVADEVQFHMSCQQFIELIREGRIMEAMQFAQSVLAGLKPGAAHKDSQLKEVVALIAYEHPEQSPLAHLLHLSQREAVADAVNAAILQVAGQSAAVAAGDEAGAAAKDSGSTEAGSSPPQSSLEVLLRQLVATRMALREEHGGGEPFDLCEALQRSRS</sequence>
<evidence type="ECO:0008006" key="7">
    <source>
        <dbReference type="Google" id="ProtNLM"/>
    </source>
</evidence>
<dbReference type="SMART" id="SM00449">
    <property type="entry name" value="SPRY"/>
    <property type="match status" value="1"/>
</dbReference>
<accession>A0ABY8TJL3</accession>
<protein>
    <recommendedName>
        <fullName evidence="7">B30.2/SPRY domain-containing protein</fullName>
    </recommendedName>
</protein>
<reference evidence="5 6" key="1">
    <citation type="submission" date="2023-05" db="EMBL/GenBank/DDBJ databases">
        <title>A 100% complete, gapless, phased diploid assembly of the Scenedesmus obliquus UTEX 3031 genome.</title>
        <authorList>
            <person name="Biondi T.C."/>
            <person name="Hanschen E.R."/>
            <person name="Kwon T."/>
            <person name="Eng W."/>
            <person name="Kruse C.P.S."/>
            <person name="Koehler S.I."/>
            <person name="Kunde Y."/>
            <person name="Gleasner C.D."/>
            <person name="You Mak K.T."/>
            <person name="Polle J."/>
            <person name="Hovde B.T."/>
            <person name="Starkenburg S.R."/>
        </authorList>
    </citation>
    <scope>NUCLEOTIDE SEQUENCE [LARGE SCALE GENOMIC DNA]</scope>
    <source>
        <strain evidence="5 6">DOE0152z</strain>
    </source>
</reference>
<evidence type="ECO:0000313" key="5">
    <source>
        <dbReference type="EMBL" id="WIA09109.1"/>
    </source>
</evidence>
<evidence type="ECO:0000256" key="1">
    <source>
        <dbReference type="SAM" id="MobiDB-lite"/>
    </source>
</evidence>
<dbReference type="InterPro" id="IPR050618">
    <property type="entry name" value="Ubq-SigPath_Reg"/>
</dbReference>
<feature type="domain" description="SPRY" evidence="2">
    <location>
        <begin position="64"/>
        <end position="186"/>
    </location>
</feature>
<dbReference type="Proteomes" id="UP001244341">
    <property type="component" value="Chromosome 1b"/>
</dbReference>
<feature type="region of interest" description="Disordered" evidence="1">
    <location>
        <begin position="434"/>
        <end position="453"/>
    </location>
</feature>
<dbReference type="Gene3D" id="2.60.120.920">
    <property type="match status" value="1"/>
</dbReference>
<evidence type="ECO:0000313" key="6">
    <source>
        <dbReference type="Proteomes" id="UP001244341"/>
    </source>
</evidence>
<dbReference type="SMART" id="SM00668">
    <property type="entry name" value="CTLH"/>
    <property type="match status" value="1"/>
</dbReference>
<keyword evidence="6" id="KW-1185">Reference proteome</keyword>
<dbReference type="Pfam" id="PF00622">
    <property type="entry name" value="SPRY"/>
    <property type="match status" value="1"/>
</dbReference>
<dbReference type="Pfam" id="PF10607">
    <property type="entry name" value="CTLH"/>
    <property type="match status" value="1"/>
</dbReference>
<name>A0ABY8TJL3_TETOB</name>
<dbReference type="InterPro" id="IPR024964">
    <property type="entry name" value="CTLH/CRA"/>
</dbReference>
<dbReference type="InterPro" id="IPR003877">
    <property type="entry name" value="SPRY_dom"/>
</dbReference>
<dbReference type="SMART" id="SM00757">
    <property type="entry name" value="CRA"/>
    <property type="match status" value="1"/>
</dbReference>
<organism evidence="5 6">
    <name type="scientific">Tetradesmus obliquus</name>
    <name type="common">Green alga</name>
    <name type="synonym">Acutodesmus obliquus</name>
    <dbReference type="NCBI Taxonomy" id="3088"/>
    <lineage>
        <taxon>Eukaryota</taxon>
        <taxon>Viridiplantae</taxon>
        <taxon>Chlorophyta</taxon>
        <taxon>core chlorophytes</taxon>
        <taxon>Chlorophyceae</taxon>
        <taxon>CS clade</taxon>
        <taxon>Sphaeropleales</taxon>
        <taxon>Scenedesmaceae</taxon>
        <taxon>Tetradesmus</taxon>
    </lineage>
</organism>
<dbReference type="InterPro" id="IPR006595">
    <property type="entry name" value="CTLH_C"/>
</dbReference>
<gene>
    <name evidence="5" type="ORF">OEZ85_008521</name>
</gene>
<dbReference type="InterPro" id="IPR013320">
    <property type="entry name" value="ConA-like_dom_sf"/>
</dbReference>
<evidence type="ECO:0000259" key="2">
    <source>
        <dbReference type="SMART" id="SM00449"/>
    </source>
</evidence>
<proteinExistence type="predicted"/>
<dbReference type="EMBL" id="CP126208">
    <property type="protein sequence ID" value="WIA09109.1"/>
    <property type="molecule type" value="Genomic_DNA"/>
</dbReference>